<feature type="transmembrane region" description="Helical" evidence="1">
    <location>
        <begin position="149"/>
        <end position="168"/>
    </location>
</feature>
<feature type="transmembrane region" description="Helical" evidence="1">
    <location>
        <begin position="295"/>
        <end position="314"/>
    </location>
</feature>
<accession>A0A3B7MHG7</accession>
<proteinExistence type="predicted"/>
<keyword evidence="1" id="KW-1133">Transmembrane helix</keyword>
<keyword evidence="3" id="KW-0808">Transferase</keyword>
<dbReference type="EMBL" id="CP032157">
    <property type="protein sequence ID" value="AXY72526.1"/>
    <property type="molecule type" value="Genomic_DNA"/>
</dbReference>
<feature type="transmembrane region" description="Helical" evidence="1">
    <location>
        <begin position="335"/>
        <end position="354"/>
    </location>
</feature>
<feature type="transmembrane region" description="Helical" evidence="1">
    <location>
        <begin position="67"/>
        <end position="86"/>
    </location>
</feature>
<feature type="domain" description="Acyltransferase 3" evidence="2">
    <location>
        <begin position="9"/>
        <end position="378"/>
    </location>
</feature>
<gene>
    <name evidence="3" type="ORF">D3H65_00380</name>
</gene>
<evidence type="ECO:0000313" key="3">
    <source>
        <dbReference type="EMBL" id="AXY72526.1"/>
    </source>
</evidence>
<reference evidence="3 4" key="1">
    <citation type="submission" date="2018-09" db="EMBL/GenBank/DDBJ databases">
        <title>Genome sequencing of strain 6GH32-13.</title>
        <authorList>
            <person name="Weon H.-Y."/>
            <person name="Heo J."/>
            <person name="Kwon S.-W."/>
        </authorList>
    </citation>
    <scope>NUCLEOTIDE SEQUENCE [LARGE SCALE GENOMIC DNA]</scope>
    <source>
        <strain evidence="3 4">5GH32-13</strain>
    </source>
</reference>
<dbReference type="RefSeq" id="WP_119048364.1">
    <property type="nucleotide sequence ID" value="NZ_CP032157.1"/>
</dbReference>
<sequence length="392" mass="44323">MGATPNRILWLDYLRSALTVLVVAHHASLAYTTFAAFHPEAYILSTHPVVDTHRWIGMDIFENFNDVFFMSLMFFISGIFALPALRKKGVAAFLRDRFYRLFIPFVAAVSLLMLIAYYPAYYLAHHQHHIKAYIIDFFTIEQWPVGPPWFIWVLFAFNLLLALLYPLVGGLLTKAGAWLSGLQNKPGGLFLFFFLATFLLYVPLAMAVGSGTWTGFYPFDFQLSRVVLYFGYFILGAVAGSIDLGKGLFADTSVLKLKWPVWTVLCVVMYVLLTIVPDTLTSLVQSKHLAEPPAWLLYFAMYTASCTASCLAFLSMFKAGILSPKPAMQSLTANAYGIYLVHYIFVVWCQYLLLPLPLHAVIKFSITFIIALALSWLTTSLLRKINTTRKYI</sequence>
<keyword evidence="3" id="KW-0012">Acyltransferase</keyword>
<evidence type="ECO:0000313" key="4">
    <source>
        <dbReference type="Proteomes" id="UP000263900"/>
    </source>
</evidence>
<dbReference type="InterPro" id="IPR050623">
    <property type="entry name" value="Glucan_succinyl_AcylTrfase"/>
</dbReference>
<dbReference type="Proteomes" id="UP000263900">
    <property type="component" value="Chromosome"/>
</dbReference>
<feature type="transmembrane region" description="Helical" evidence="1">
    <location>
        <begin position="226"/>
        <end position="245"/>
    </location>
</feature>
<feature type="transmembrane region" description="Helical" evidence="1">
    <location>
        <begin position="189"/>
        <end position="214"/>
    </location>
</feature>
<keyword evidence="1" id="KW-0812">Transmembrane</keyword>
<feature type="transmembrane region" description="Helical" evidence="1">
    <location>
        <begin position="257"/>
        <end position="275"/>
    </location>
</feature>
<dbReference type="AlphaFoldDB" id="A0A3B7MHG7"/>
<dbReference type="PANTHER" id="PTHR36927:SF4">
    <property type="entry name" value="BLR5718 PROTEIN"/>
    <property type="match status" value="1"/>
</dbReference>
<dbReference type="InterPro" id="IPR002656">
    <property type="entry name" value="Acyl_transf_3_dom"/>
</dbReference>
<feature type="transmembrane region" description="Helical" evidence="1">
    <location>
        <begin position="360"/>
        <end position="382"/>
    </location>
</feature>
<keyword evidence="1" id="KW-0472">Membrane</keyword>
<organism evidence="3 4">
    <name type="scientific">Paraflavitalea soli</name>
    <dbReference type="NCBI Taxonomy" id="2315862"/>
    <lineage>
        <taxon>Bacteria</taxon>
        <taxon>Pseudomonadati</taxon>
        <taxon>Bacteroidota</taxon>
        <taxon>Chitinophagia</taxon>
        <taxon>Chitinophagales</taxon>
        <taxon>Chitinophagaceae</taxon>
        <taxon>Paraflavitalea</taxon>
    </lineage>
</organism>
<evidence type="ECO:0000259" key="2">
    <source>
        <dbReference type="Pfam" id="PF01757"/>
    </source>
</evidence>
<dbReference type="GO" id="GO:0016747">
    <property type="term" value="F:acyltransferase activity, transferring groups other than amino-acyl groups"/>
    <property type="evidence" value="ECO:0007669"/>
    <property type="project" value="InterPro"/>
</dbReference>
<dbReference type="PANTHER" id="PTHR36927">
    <property type="entry name" value="BLR4337 PROTEIN"/>
    <property type="match status" value="1"/>
</dbReference>
<feature type="transmembrane region" description="Helical" evidence="1">
    <location>
        <begin position="98"/>
        <end position="118"/>
    </location>
</feature>
<protein>
    <submittedName>
        <fullName evidence="3">Acyltransferase</fullName>
    </submittedName>
</protein>
<keyword evidence="4" id="KW-1185">Reference proteome</keyword>
<evidence type="ECO:0000256" key="1">
    <source>
        <dbReference type="SAM" id="Phobius"/>
    </source>
</evidence>
<name>A0A3B7MHG7_9BACT</name>
<dbReference type="KEGG" id="pseg:D3H65_00380"/>
<dbReference type="Pfam" id="PF01757">
    <property type="entry name" value="Acyl_transf_3"/>
    <property type="match status" value="1"/>
</dbReference>
<dbReference type="OrthoDB" id="5446016at2"/>